<protein>
    <recommendedName>
        <fullName evidence="3">nitrite reductase (cytochrome; ammonia-forming)</fullName>
        <ecNumber evidence="3">1.7.2.2</ecNumber>
    </recommendedName>
</protein>
<dbReference type="Proteomes" id="UP000192333">
    <property type="component" value="Chromosome I"/>
</dbReference>
<dbReference type="RefSeq" id="WP_084122962.1">
    <property type="nucleotide sequence ID" value="NZ_LT838813.1"/>
</dbReference>
<keyword evidence="9" id="KW-0408">Iron</keyword>
<comment type="similarity">
    <text evidence="2">Belongs to the cytochrome c-552 family.</text>
</comment>
<organism evidence="11 12">
    <name type="scientific">Aquiflexum balticum DSM 16537</name>
    <dbReference type="NCBI Taxonomy" id="758820"/>
    <lineage>
        <taxon>Bacteria</taxon>
        <taxon>Pseudomonadati</taxon>
        <taxon>Bacteroidota</taxon>
        <taxon>Cytophagia</taxon>
        <taxon>Cytophagales</taxon>
        <taxon>Cyclobacteriaceae</taxon>
        <taxon>Aquiflexum</taxon>
    </lineage>
</organism>
<comment type="catalytic activity">
    <reaction evidence="10">
        <text>6 Fe(III)-[cytochrome c] + NH4(+) + 2 H2O = 6 Fe(II)-[cytochrome c] + nitrite + 8 H(+)</text>
        <dbReference type="Rhea" id="RHEA:13089"/>
        <dbReference type="Rhea" id="RHEA-COMP:10350"/>
        <dbReference type="Rhea" id="RHEA-COMP:14399"/>
        <dbReference type="ChEBI" id="CHEBI:15377"/>
        <dbReference type="ChEBI" id="CHEBI:15378"/>
        <dbReference type="ChEBI" id="CHEBI:16301"/>
        <dbReference type="ChEBI" id="CHEBI:28938"/>
        <dbReference type="ChEBI" id="CHEBI:29033"/>
        <dbReference type="ChEBI" id="CHEBI:29034"/>
        <dbReference type="EC" id="1.7.2.2"/>
    </reaction>
</comment>
<comment type="subcellular location">
    <subcellularLocation>
        <location evidence="1">Cell envelope</location>
    </subcellularLocation>
</comment>
<accession>A0A1W2HAU1</accession>
<dbReference type="GO" id="GO:0042279">
    <property type="term" value="F:nitrite reductase (cytochrome, ammonia-forming) activity"/>
    <property type="evidence" value="ECO:0007669"/>
    <property type="project" value="UniProtKB-EC"/>
</dbReference>
<name>A0A1W2HAU1_9BACT</name>
<gene>
    <name evidence="11" type="ORF">SAMN00777080_4686</name>
</gene>
<dbReference type="PIRSF" id="PIRSF000243">
    <property type="entry name" value="Cyt_c552"/>
    <property type="match status" value="1"/>
</dbReference>
<dbReference type="InterPro" id="IPR003321">
    <property type="entry name" value="Cyt_c552"/>
</dbReference>
<dbReference type="GO" id="GO:0046872">
    <property type="term" value="F:metal ion binding"/>
    <property type="evidence" value="ECO:0007669"/>
    <property type="project" value="UniProtKB-KW"/>
</dbReference>
<dbReference type="STRING" id="758820.SAMN00777080_4686"/>
<evidence type="ECO:0000256" key="6">
    <source>
        <dbReference type="ARBA" id="ARBA00022729"/>
    </source>
</evidence>
<evidence type="ECO:0000256" key="1">
    <source>
        <dbReference type="ARBA" id="ARBA00004196"/>
    </source>
</evidence>
<evidence type="ECO:0000256" key="3">
    <source>
        <dbReference type="ARBA" id="ARBA00011887"/>
    </source>
</evidence>
<evidence type="ECO:0000256" key="8">
    <source>
        <dbReference type="ARBA" id="ARBA00023002"/>
    </source>
</evidence>
<dbReference type="Gene3D" id="1.20.140.10">
    <property type="entry name" value="Butyryl-CoA Dehydrogenase, subunit A, domain 3"/>
    <property type="match status" value="1"/>
</dbReference>
<dbReference type="InterPro" id="IPR036280">
    <property type="entry name" value="Multihaem_cyt_sf"/>
</dbReference>
<evidence type="ECO:0000256" key="2">
    <source>
        <dbReference type="ARBA" id="ARBA00009288"/>
    </source>
</evidence>
<dbReference type="PANTHER" id="PTHR30633:SF0">
    <property type="entry name" value="CYTOCHROME C-552"/>
    <property type="match status" value="1"/>
</dbReference>
<keyword evidence="4" id="KW-0349">Heme</keyword>
<dbReference type="AlphaFoldDB" id="A0A1W2HAU1"/>
<dbReference type="PANTHER" id="PTHR30633">
    <property type="entry name" value="CYTOCHROME C-552 RESPIRATORY NITRITE REDUCTASE"/>
    <property type="match status" value="1"/>
</dbReference>
<dbReference type="NCBIfam" id="NF008339">
    <property type="entry name" value="PRK11125.1"/>
    <property type="match status" value="1"/>
</dbReference>
<keyword evidence="8" id="KW-0560">Oxidoreductase</keyword>
<keyword evidence="6" id="KW-0732">Signal</keyword>
<dbReference type="Gene3D" id="1.10.1130.10">
    <property type="entry name" value="Flavocytochrome C3, Chain A"/>
    <property type="match status" value="1"/>
</dbReference>
<dbReference type="EMBL" id="LT838813">
    <property type="protein sequence ID" value="SMD46010.1"/>
    <property type="molecule type" value="Genomic_DNA"/>
</dbReference>
<dbReference type="EC" id="1.7.2.2" evidence="3"/>
<reference evidence="12" key="1">
    <citation type="submission" date="2017-04" db="EMBL/GenBank/DDBJ databases">
        <authorList>
            <person name="Varghese N."/>
            <person name="Submissions S."/>
        </authorList>
    </citation>
    <scope>NUCLEOTIDE SEQUENCE [LARGE SCALE GENOMIC DNA]</scope>
    <source>
        <strain evidence="12">DSM 16537</strain>
    </source>
</reference>
<keyword evidence="12" id="KW-1185">Reference proteome</keyword>
<evidence type="ECO:0000256" key="5">
    <source>
        <dbReference type="ARBA" id="ARBA00022723"/>
    </source>
</evidence>
<evidence type="ECO:0000313" key="12">
    <source>
        <dbReference type="Proteomes" id="UP000192333"/>
    </source>
</evidence>
<dbReference type="GO" id="GO:0020037">
    <property type="term" value="F:heme binding"/>
    <property type="evidence" value="ECO:0007669"/>
    <property type="project" value="TreeGrafter"/>
</dbReference>
<evidence type="ECO:0000256" key="9">
    <source>
        <dbReference type="ARBA" id="ARBA00023004"/>
    </source>
</evidence>
<dbReference type="CDD" id="cd00548">
    <property type="entry name" value="NrfA-like"/>
    <property type="match status" value="1"/>
</dbReference>
<dbReference type="Pfam" id="PF02335">
    <property type="entry name" value="Cytochrom_C552"/>
    <property type="match status" value="1"/>
</dbReference>
<keyword evidence="5" id="KW-0479">Metal-binding</keyword>
<dbReference type="GO" id="GO:0019645">
    <property type="term" value="P:anaerobic electron transport chain"/>
    <property type="evidence" value="ECO:0007669"/>
    <property type="project" value="TreeGrafter"/>
</dbReference>
<dbReference type="SUPFAM" id="SSF48695">
    <property type="entry name" value="Multiheme cytochromes"/>
    <property type="match status" value="1"/>
</dbReference>
<keyword evidence="7" id="KW-0106">Calcium</keyword>
<evidence type="ECO:0000256" key="10">
    <source>
        <dbReference type="ARBA" id="ARBA00049131"/>
    </source>
</evidence>
<sequence length="497" mass="56634">MKNWILFGLTAVIVFLLAMLAYSIMDRKTEARFAYQPKVQIEGIEPRDSVWGLNYPRQYQSYMKTQDTTFKSMYNTSGFQDVLDDQPELVILWAGYAFSKDYNQPRGHAYAITDVQNSIRIGSPMEPGDGVMPSTCWTCKSPDVPRLMSELGVTEYYSTKLSSMGSEVINPIGCADCHNSQTMNLTITRPALIEAFEAMGKDINQSSHQEMRSLVCAQCHVEYYFDKTKPGKEKANYLTFPWKDGLSVEAMENYYDNIDFADWTHPISKTKMLKAQHPDYEIFEMGVHAKRGVSCADCHMPYKNEGGQKFTDHHIGSPLSNVENSCFVCHREKQEDLMTDVYDRQRKVKEGSSKLQKQIAMAHIEAGKAWELGATEEQMKDIQKGIRHAQWRWDFVVASHGGAFHAPLESSRIITSAMSTIQESRIQLTRLLSSLGHNKPVDMPDFNDKTALQTYIGLDMEKEWADKAKFLEQVVPQWLKEGKAREAKKEVKVLSSK</sequence>
<evidence type="ECO:0000256" key="4">
    <source>
        <dbReference type="ARBA" id="ARBA00022617"/>
    </source>
</evidence>
<dbReference type="GO" id="GO:0030288">
    <property type="term" value="C:outer membrane-bounded periplasmic space"/>
    <property type="evidence" value="ECO:0007669"/>
    <property type="project" value="TreeGrafter"/>
</dbReference>
<evidence type="ECO:0000256" key="7">
    <source>
        <dbReference type="ARBA" id="ARBA00022837"/>
    </source>
</evidence>
<proteinExistence type="inferred from homology"/>
<dbReference type="OrthoDB" id="9780421at2"/>
<evidence type="ECO:0000313" key="11">
    <source>
        <dbReference type="EMBL" id="SMD46010.1"/>
    </source>
</evidence>